<keyword evidence="2 7" id="KW-0813">Transport</keyword>
<comment type="caution">
    <text evidence="9">The sequence shown here is derived from an EMBL/GenBank/DDBJ whole genome shotgun (WGS) entry which is preliminary data.</text>
</comment>
<dbReference type="SUPFAM" id="SSF161098">
    <property type="entry name" value="MetI-like"/>
    <property type="match status" value="1"/>
</dbReference>
<keyword evidence="10" id="KW-1185">Reference proteome</keyword>
<dbReference type="Proteomes" id="UP001652394">
    <property type="component" value="Unassembled WGS sequence"/>
</dbReference>
<sequence length="282" mass="31566">MKGKTIGKIIVNCIVVICCCVYLFPVYLIIVNAFKSRAELYENILAFPKEFTLEYFKGALDKMDFILAFKNSIIVTVVSVAIIVVLSAMTAWMFVRSNNTLSKLLFNLLIVTMLIPFQTIMMPLMQEMNLFGKIFGIPFKDSIGGLIFMYIGAGAGMGVFLYHGFVKASVPVSLEEAAIIDGCSTWRVFWQIVFPILKPITVTVMILDVIWIWNDYLLPSLTLTSNDNKTIPLAMSLFFGQYNIEWNMAMAALTFTIVPVIIFYLLCQKHIIKGVAAGAVKG</sequence>
<accession>A0ABT2TB03</accession>
<keyword evidence="6 7" id="KW-0472">Membrane</keyword>
<dbReference type="PROSITE" id="PS50928">
    <property type="entry name" value="ABC_TM1"/>
    <property type="match status" value="1"/>
</dbReference>
<evidence type="ECO:0000259" key="8">
    <source>
        <dbReference type="PROSITE" id="PS50928"/>
    </source>
</evidence>
<dbReference type="Gene3D" id="1.10.3720.10">
    <property type="entry name" value="MetI-like"/>
    <property type="match status" value="1"/>
</dbReference>
<feature type="transmembrane region" description="Helical" evidence="7">
    <location>
        <begin position="145"/>
        <end position="166"/>
    </location>
</feature>
<evidence type="ECO:0000256" key="1">
    <source>
        <dbReference type="ARBA" id="ARBA00004651"/>
    </source>
</evidence>
<dbReference type="PANTHER" id="PTHR43744">
    <property type="entry name" value="ABC TRANSPORTER PERMEASE PROTEIN MG189-RELATED-RELATED"/>
    <property type="match status" value="1"/>
</dbReference>
<name>A0ABT2TB03_9FIRM</name>
<evidence type="ECO:0000256" key="2">
    <source>
        <dbReference type="ARBA" id="ARBA00022448"/>
    </source>
</evidence>
<evidence type="ECO:0000256" key="6">
    <source>
        <dbReference type="ARBA" id="ARBA00023136"/>
    </source>
</evidence>
<evidence type="ECO:0000313" key="9">
    <source>
        <dbReference type="EMBL" id="MCU6747458.1"/>
    </source>
</evidence>
<keyword evidence="5 7" id="KW-1133">Transmembrane helix</keyword>
<evidence type="ECO:0000256" key="4">
    <source>
        <dbReference type="ARBA" id="ARBA00022692"/>
    </source>
</evidence>
<protein>
    <submittedName>
        <fullName evidence="9">Carbohydrate ABC transporter permease</fullName>
    </submittedName>
</protein>
<evidence type="ECO:0000256" key="3">
    <source>
        <dbReference type="ARBA" id="ARBA00022475"/>
    </source>
</evidence>
<dbReference type="RefSeq" id="WP_059067960.1">
    <property type="nucleotide sequence ID" value="NZ_JAOQJX010000009.1"/>
</dbReference>
<dbReference type="EMBL" id="JAOQJX010000009">
    <property type="protein sequence ID" value="MCU6747458.1"/>
    <property type="molecule type" value="Genomic_DNA"/>
</dbReference>
<feature type="transmembrane region" description="Helical" evidence="7">
    <location>
        <begin position="73"/>
        <end position="95"/>
    </location>
</feature>
<keyword evidence="3" id="KW-1003">Cell membrane</keyword>
<feature type="domain" description="ABC transmembrane type-1" evidence="8">
    <location>
        <begin position="69"/>
        <end position="267"/>
    </location>
</feature>
<gene>
    <name evidence="9" type="ORF">OCV51_07290</name>
</gene>
<dbReference type="InterPro" id="IPR035906">
    <property type="entry name" value="MetI-like_sf"/>
</dbReference>
<evidence type="ECO:0000313" key="10">
    <source>
        <dbReference type="Proteomes" id="UP001652394"/>
    </source>
</evidence>
<feature type="transmembrane region" description="Helical" evidence="7">
    <location>
        <begin position="246"/>
        <end position="266"/>
    </location>
</feature>
<proteinExistence type="inferred from homology"/>
<keyword evidence="4 7" id="KW-0812">Transmembrane</keyword>
<dbReference type="PANTHER" id="PTHR43744:SF8">
    <property type="entry name" value="SN-GLYCEROL-3-PHOSPHATE TRANSPORT SYSTEM PERMEASE PROTEIN UGPE"/>
    <property type="match status" value="1"/>
</dbReference>
<feature type="transmembrane region" description="Helical" evidence="7">
    <location>
        <begin position="104"/>
        <end position="125"/>
    </location>
</feature>
<evidence type="ECO:0000256" key="7">
    <source>
        <dbReference type="RuleBase" id="RU363032"/>
    </source>
</evidence>
<comment type="subcellular location">
    <subcellularLocation>
        <location evidence="1 7">Cell membrane</location>
        <topology evidence="1 7">Multi-pass membrane protein</topology>
    </subcellularLocation>
</comment>
<feature type="transmembrane region" description="Helical" evidence="7">
    <location>
        <begin position="9"/>
        <end position="30"/>
    </location>
</feature>
<organism evidence="9 10">
    <name type="scientific">Faecalicatena acetigenes</name>
    <dbReference type="NCBI Taxonomy" id="2981790"/>
    <lineage>
        <taxon>Bacteria</taxon>
        <taxon>Bacillati</taxon>
        <taxon>Bacillota</taxon>
        <taxon>Clostridia</taxon>
        <taxon>Lachnospirales</taxon>
        <taxon>Lachnospiraceae</taxon>
        <taxon>Faecalicatena</taxon>
    </lineage>
</organism>
<feature type="transmembrane region" description="Helical" evidence="7">
    <location>
        <begin position="187"/>
        <end position="213"/>
    </location>
</feature>
<dbReference type="CDD" id="cd06261">
    <property type="entry name" value="TM_PBP2"/>
    <property type="match status" value="1"/>
</dbReference>
<evidence type="ECO:0000256" key="5">
    <source>
        <dbReference type="ARBA" id="ARBA00022989"/>
    </source>
</evidence>
<dbReference type="Pfam" id="PF00528">
    <property type="entry name" value="BPD_transp_1"/>
    <property type="match status" value="1"/>
</dbReference>
<dbReference type="InterPro" id="IPR000515">
    <property type="entry name" value="MetI-like"/>
</dbReference>
<reference evidence="9 10" key="1">
    <citation type="journal article" date="2021" name="ISME Commun">
        <title>Automated analysis of genomic sequences facilitates high-throughput and comprehensive description of bacteria.</title>
        <authorList>
            <person name="Hitch T.C.A."/>
        </authorList>
    </citation>
    <scope>NUCLEOTIDE SEQUENCE [LARGE SCALE GENOMIC DNA]</scope>
    <source>
        <strain evidence="9 10">H2_18</strain>
    </source>
</reference>
<comment type="similarity">
    <text evidence="7">Belongs to the binding-protein-dependent transport system permease family.</text>
</comment>